<evidence type="ECO:0000313" key="3">
    <source>
        <dbReference type="Proteomes" id="UP000799438"/>
    </source>
</evidence>
<feature type="compositionally biased region" description="Polar residues" evidence="1">
    <location>
        <begin position="88"/>
        <end position="97"/>
    </location>
</feature>
<feature type="compositionally biased region" description="Basic and acidic residues" evidence="1">
    <location>
        <begin position="111"/>
        <end position="121"/>
    </location>
</feature>
<organism evidence="2 3">
    <name type="scientific">Aplosporella prunicola CBS 121167</name>
    <dbReference type="NCBI Taxonomy" id="1176127"/>
    <lineage>
        <taxon>Eukaryota</taxon>
        <taxon>Fungi</taxon>
        <taxon>Dikarya</taxon>
        <taxon>Ascomycota</taxon>
        <taxon>Pezizomycotina</taxon>
        <taxon>Dothideomycetes</taxon>
        <taxon>Dothideomycetes incertae sedis</taxon>
        <taxon>Botryosphaeriales</taxon>
        <taxon>Aplosporellaceae</taxon>
        <taxon>Aplosporella</taxon>
    </lineage>
</organism>
<proteinExistence type="predicted"/>
<feature type="compositionally biased region" description="Basic and acidic residues" evidence="1">
    <location>
        <begin position="130"/>
        <end position="142"/>
    </location>
</feature>
<dbReference type="RefSeq" id="XP_033398579.1">
    <property type="nucleotide sequence ID" value="XM_033535154.1"/>
</dbReference>
<dbReference type="AlphaFoldDB" id="A0A6A6BJ77"/>
<feature type="region of interest" description="Disordered" evidence="1">
    <location>
        <begin position="109"/>
        <end position="178"/>
    </location>
</feature>
<dbReference type="EMBL" id="ML995483">
    <property type="protein sequence ID" value="KAF2142867.1"/>
    <property type="molecule type" value="Genomic_DNA"/>
</dbReference>
<gene>
    <name evidence="2" type="ORF">K452DRAFT_11945</name>
</gene>
<sequence>MPQAHIFYKVNRTSSTLQIRHSSLHIMYGRCIFNCIHFKITQQTLNATFHLSHQAIAPLRIQLKSSVYLSNTPTPTYSDKQPLEPMMRQTNETPPHTQALTIPAHQTIETPTHDTHRESNPRKQSPSKTNIDRQQQRTRERASVQGADAPRQKNKHTASAKAARPPSAPSRKARPPLRLYVRITLA</sequence>
<feature type="region of interest" description="Disordered" evidence="1">
    <location>
        <begin position="72"/>
        <end position="97"/>
    </location>
</feature>
<evidence type="ECO:0000313" key="2">
    <source>
        <dbReference type="EMBL" id="KAF2142867.1"/>
    </source>
</evidence>
<protein>
    <submittedName>
        <fullName evidence="2">Uncharacterized protein</fullName>
    </submittedName>
</protein>
<evidence type="ECO:0000256" key="1">
    <source>
        <dbReference type="SAM" id="MobiDB-lite"/>
    </source>
</evidence>
<keyword evidence="3" id="KW-1185">Reference proteome</keyword>
<dbReference type="Proteomes" id="UP000799438">
    <property type="component" value="Unassembled WGS sequence"/>
</dbReference>
<accession>A0A6A6BJ77</accession>
<reference evidence="2" key="1">
    <citation type="journal article" date="2020" name="Stud. Mycol.">
        <title>101 Dothideomycetes genomes: a test case for predicting lifestyles and emergence of pathogens.</title>
        <authorList>
            <person name="Haridas S."/>
            <person name="Albert R."/>
            <person name="Binder M."/>
            <person name="Bloem J."/>
            <person name="Labutti K."/>
            <person name="Salamov A."/>
            <person name="Andreopoulos B."/>
            <person name="Baker S."/>
            <person name="Barry K."/>
            <person name="Bills G."/>
            <person name="Bluhm B."/>
            <person name="Cannon C."/>
            <person name="Castanera R."/>
            <person name="Culley D."/>
            <person name="Daum C."/>
            <person name="Ezra D."/>
            <person name="Gonzalez J."/>
            <person name="Henrissat B."/>
            <person name="Kuo A."/>
            <person name="Liang C."/>
            <person name="Lipzen A."/>
            <person name="Lutzoni F."/>
            <person name="Magnuson J."/>
            <person name="Mondo S."/>
            <person name="Nolan M."/>
            <person name="Ohm R."/>
            <person name="Pangilinan J."/>
            <person name="Park H.-J."/>
            <person name="Ramirez L."/>
            <person name="Alfaro M."/>
            <person name="Sun H."/>
            <person name="Tritt A."/>
            <person name="Yoshinaga Y."/>
            <person name="Zwiers L.-H."/>
            <person name="Turgeon B."/>
            <person name="Goodwin S."/>
            <person name="Spatafora J."/>
            <person name="Crous P."/>
            <person name="Grigoriev I."/>
        </authorList>
    </citation>
    <scope>NUCLEOTIDE SEQUENCE</scope>
    <source>
        <strain evidence="2">CBS 121167</strain>
    </source>
</reference>
<dbReference type="GeneID" id="54292648"/>
<name>A0A6A6BJ77_9PEZI</name>